<dbReference type="Proteomes" id="UP001153636">
    <property type="component" value="Chromosome 5"/>
</dbReference>
<evidence type="ECO:0000313" key="2">
    <source>
        <dbReference type="Proteomes" id="UP001153636"/>
    </source>
</evidence>
<reference evidence="1" key="1">
    <citation type="submission" date="2022-01" db="EMBL/GenBank/DDBJ databases">
        <authorList>
            <person name="King R."/>
        </authorList>
    </citation>
    <scope>NUCLEOTIDE SEQUENCE</scope>
</reference>
<gene>
    <name evidence="1" type="ORF">PSYICH_LOCUS11008</name>
</gene>
<keyword evidence="2" id="KW-1185">Reference proteome</keyword>
<proteinExistence type="predicted"/>
<name>A0A9P0D3J9_9CUCU</name>
<protein>
    <submittedName>
        <fullName evidence="1">Uncharacterized protein</fullName>
    </submittedName>
</protein>
<accession>A0A9P0D3J9</accession>
<organism evidence="1 2">
    <name type="scientific">Psylliodes chrysocephalus</name>
    <dbReference type="NCBI Taxonomy" id="3402493"/>
    <lineage>
        <taxon>Eukaryota</taxon>
        <taxon>Metazoa</taxon>
        <taxon>Ecdysozoa</taxon>
        <taxon>Arthropoda</taxon>
        <taxon>Hexapoda</taxon>
        <taxon>Insecta</taxon>
        <taxon>Pterygota</taxon>
        <taxon>Neoptera</taxon>
        <taxon>Endopterygota</taxon>
        <taxon>Coleoptera</taxon>
        <taxon>Polyphaga</taxon>
        <taxon>Cucujiformia</taxon>
        <taxon>Chrysomeloidea</taxon>
        <taxon>Chrysomelidae</taxon>
        <taxon>Galerucinae</taxon>
        <taxon>Alticini</taxon>
        <taxon>Psylliodes</taxon>
    </lineage>
</organism>
<dbReference type="OrthoDB" id="8022384at2759"/>
<evidence type="ECO:0000313" key="1">
    <source>
        <dbReference type="EMBL" id="CAH1110635.1"/>
    </source>
</evidence>
<sequence length="142" mass="17052">MKQLDVFRNFQVRNQFLLSIDTGLWYARVVFVRDALREARLRVQNSRKNYKQEKENRDSDTIVYTVDMQKVIMLPRMSDVKDSFFLYRLILFNESFVFLKPKDKHLMVIWYEAIAARNVEDVSCAFLTFMKKHRDVKNNSVA</sequence>
<dbReference type="AlphaFoldDB" id="A0A9P0D3J9"/>
<dbReference type="EMBL" id="OV651817">
    <property type="protein sequence ID" value="CAH1110635.1"/>
    <property type="molecule type" value="Genomic_DNA"/>
</dbReference>